<reference evidence="1" key="2">
    <citation type="submission" date="2023-05" db="EMBL/GenBank/DDBJ databases">
        <authorList>
            <consortium name="Lawrence Berkeley National Laboratory"/>
            <person name="Steindorff A."/>
            <person name="Hensen N."/>
            <person name="Bonometti L."/>
            <person name="Westerberg I."/>
            <person name="Brannstrom I.O."/>
            <person name="Guillou S."/>
            <person name="Cros-Aarteil S."/>
            <person name="Calhoun S."/>
            <person name="Haridas S."/>
            <person name="Kuo A."/>
            <person name="Mondo S."/>
            <person name="Pangilinan J."/>
            <person name="Riley R."/>
            <person name="Labutti K."/>
            <person name="Andreopoulos B."/>
            <person name="Lipzen A."/>
            <person name="Chen C."/>
            <person name="Yanf M."/>
            <person name="Daum C."/>
            <person name="Ng V."/>
            <person name="Clum A."/>
            <person name="Ohm R."/>
            <person name="Martin F."/>
            <person name="Silar P."/>
            <person name="Natvig D."/>
            <person name="Lalanne C."/>
            <person name="Gautier V."/>
            <person name="Ament-Velasquez S.L."/>
            <person name="Kruys A."/>
            <person name="Hutchinson M.I."/>
            <person name="Powell A.J."/>
            <person name="Barry K."/>
            <person name="Miller A.N."/>
            <person name="Grigoriev I.V."/>
            <person name="Debuchy R."/>
            <person name="Gladieux P."/>
            <person name="Thoren M.H."/>
            <person name="Johannesson H."/>
        </authorList>
    </citation>
    <scope>NUCLEOTIDE SEQUENCE</scope>
    <source>
        <strain evidence="1">CBS 315.58</strain>
    </source>
</reference>
<gene>
    <name evidence="1" type="ORF">QBC40DRAFT_270468</name>
</gene>
<sequence>MNFCRLVKLWEGEFQRLRFYECQAEHHRLLTDRELLRVRRAIYIWHWFARVHHSGRQARNIIGTVYFLRRFSTTELHELWDLYGTVSAAVNREICPSVEMVMEVVGDKAQAENIGWGYGAENALILKTIMRLGPGDLMRLLRERWRLGGKASLVRWVRTKEPWIEDSIEVMGMAILGVKFERENMMGLEKGVFPVEGFPGRFGGVLDHEMVEGEELRVLHGGDGGRESGMYGRIGEGFMIEGVRAGRLVARWSG</sequence>
<accession>A0AAN7AZR9</accession>
<reference evidence="1" key="1">
    <citation type="journal article" date="2023" name="Mol. Phylogenet. Evol.">
        <title>Genome-scale phylogeny and comparative genomics of the fungal order Sordariales.</title>
        <authorList>
            <person name="Hensen N."/>
            <person name="Bonometti L."/>
            <person name="Westerberg I."/>
            <person name="Brannstrom I.O."/>
            <person name="Guillou S."/>
            <person name="Cros-Aarteil S."/>
            <person name="Calhoun S."/>
            <person name="Haridas S."/>
            <person name="Kuo A."/>
            <person name="Mondo S."/>
            <person name="Pangilinan J."/>
            <person name="Riley R."/>
            <person name="LaButti K."/>
            <person name="Andreopoulos B."/>
            <person name="Lipzen A."/>
            <person name="Chen C."/>
            <person name="Yan M."/>
            <person name="Daum C."/>
            <person name="Ng V."/>
            <person name="Clum A."/>
            <person name="Steindorff A."/>
            <person name="Ohm R.A."/>
            <person name="Martin F."/>
            <person name="Silar P."/>
            <person name="Natvig D.O."/>
            <person name="Lalanne C."/>
            <person name="Gautier V."/>
            <person name="Ament-Velasquez S.L."/>
            <person name="Kruys A."/>
            <person name="Hutchinson M.I."/>
            <person name="Powell A.J."/>
            <person name="Barry K."/>
            <person name="Miller A.N."/>
            <person name="Grigoriev I.V."/>
            <person name="Debuchy R."/>
            <person name="Gladieux P."/>
            <person name="Hiltunen Thoren M."/>
            <person name="Johannesson H."/>
        </authorList>
    </citation>
    <scope>NUCLEOTIDE SEQUENCE</scope>
    <source>
        <strain evidence="1">CBS 315.58</strain>
    </source>
</reference>
<dbReference type="Proteomes" id="UP001303160">
    <property type="component" value="Unassembled WGS sequence"/>
</dbReference>
<evidence type="ECO:0000313" key="1">
    <source>
        <dbReference type="EMBL" id="KAK4205598.1"/>
    </source>
</evidence>
<organism evidence="1 2">
    <name type="scientific">Triangularia verruculosa</name>
    <dbReference type="NCBI Taxonomy" id="2587418"/>
    <lineage>
        <taxon>Eukaryota</taxon>
        <taxon>Fungi</taxon>
        <taxon>Dikarya</taxon>
        <taxon>Ascomycota</taxon>
        <taxon>Pezizomycotina</taxon>
        <taxon>Sordariomycetes</taxon>
        <taxon>Sordariomycetidae</taxon>
        <taxon>Sordariales</taxon>
        <taxon>Podosporaceae</taxon>
        <taxon>Triangularia</taxon>
    </lineage>
</organism>
<name>A0AAN7AZR9_9PEZI</name>
<protein>
    <submittedName>
        <fullName evidence="1">Uncharacterized protein</fullName>
    </submittedName>
</protein>
<proteinExistence type="predicted"/>
<comment type="caution">
    <text evidence="1">The sequence shown here is derived from an EMBL/GenBank/DDBJ whole genome shotgun (WGS) entry which is preliminary data.</text>
</comment>
<evidence type="ECO:0000313" key="2">
    <source>
        <dbReference type="Proteomes" id="UP001303160"/>
    </source>
</evidence>
<dbReference type="AlphaFoldDB" id="A0AAN7AZR9"/>
<keyword evidence="2" id="KW-1185">Reference proteome</keyword>
<dbReference type="EMBL" id="MU863875">
    <property type="protein sequence ID" value="KAK4205598.1"/>
    <property type="molecule type" value="Genomic_DNA"/>
</dbReference>